<dbReference type="OrthoDB" id="6020705at2759"/>
<accession>A0A6J2WWI6</accession>
<dbReference type="FunFam" id="2.30.29.30:FF:000006">
    <property type="entry name" value="Pleckstrin homology like domain family B member 1"/>
    <property type="match status" value="1"/>
</dbReference>
<dbReference type="CDD" id="cd14673">
    <property type="entry name" value="PH_PHLDB1_2"/>
    <property type="match status" value="1"/>
</dbReference>
<sequence length="1062" mass="120249">MKSMLPQKSTVPAVAYSTDCGKLHTNGGSAGGASVRGTRSKAELQELMDSLQRRKSALEASLRANAECSRAYLNLSPPTSPLSATPLLQERSSLSVRVPSSSLSMPPSPRQSERPMSPNHAYTRSRHQSQDSLLFSQMGDGRRPQTASSLLSMWNGSSSSYMGDALSPPRRGPSGAASMPSSPRLGRRLLSRDGEAGMEPLPRQRKYSTGSLNGLGGHSRSLPRLYRAEGPALSLPPRRSSRPRRSLPSLERPPDVTVPASVPGSPRRASLSSVGSAPCLDLGLGERRMSLGKAGLGPSQRRGSISSLSGKEELREYHQRQRDERLREQEVERLERQRLETILSLCSELGAVDRNQGGSAVSDLQKISRELEKLQVSDDESVFSDSPGLSPDSGFGSKSRELQVSRQRRQSGQREPRSQSPSSSLRSSIPSPHLSTKASEDAQLRQEVTRIEEERIQVLNNIEELEQKIKDLDTQMDESVREMEVERALLDGEQEAEMAQLQREKEVLEQLNEKMGNMEKTALTDKSQEKARLEAERVRLEKLADLLTELKTQLDTCPEAMKEQLQQQLSRDAEVLEVEKKRFEDLEFQQLEKESCLDEEKETQTQELLREIAEYQRSTVTRKERLLTLKKQSAQITQQAQREKDSFMKEKSNLLIMLQRERENLAALERKYAELTGGQAFPLNPVSMKEHFRSLEEKRRGSKEGGSLLSDTLPRKRGQQGTGSFSSATLGRSLSPKPHLPLAQSSSCGSVLPRSLSVSPRELDTRRLLKAGQLYLSEERQRLNELSNRTVSESNVYLDPFHYLDNGHNLDTMSVDSSDSLETSISACSPDNISSASTSNVAKIEEMERMLREAQAEKNRLLEQREREMELRRQALEEERRRREELEKRLQEETSRRQRLIEREVKLREKQRTQSRPLTRYLPVRKDDFDLRGHIEAAGHHPDTCYHLALTDKTCRGFLVKMGGKIKTWKKRWFVFDRNRRTLAYYADKHETKMKGVIYFQAIEEVYYDHLKNAHKSPNPSLTFSVKTHDRVYYMVAPSPEAMRIWMDVIVTGAEGYTHFLV</sequence>
<feature type="region of interest" description="Disordered" evidence="3">
    <location>
        <begin position="692"/>
        <end position="756"/>
    </location>
</feature>
<dbReference type="PROSITE" id="PS50003">
    <property type="entry name" value="PH_DOMAIN"/>
    <property type="match status" value="1"/>
</dbReference>
<dbReference type="InterPro" id="IPR011993">
    <property type="entry name" value="PH-like_dom_sf"/>
</dbReference>
<feature type="region of interest" description="Disordered" evidence="3">
    <location>
        <begin position="375"/>
        <end position="444"/>
    </location>
</feature>
<dbReference type="SUPFAM" id="SSF50729">
    <property type="entry name" value="PH domain-like"/>
    <property type="match status" value="1"/>
</dbReference>
<evidence type="ECO:0000256" key="2">
    <source>
        <dbReference type="SAM" id="Coils"/>
    </source>
</evidence>
<evidence type="ECO:0000313" key="6">
    <source>
        <dbReference type="RefSeq" id="XP_030648639.1"/>
    </source>
</evidence>
<protein>
    <submittedName>
        <fullName evidence="6">Pleckstrin homology-like domain family B member 2</fullName>
    </submittedName>
</protein>
<feature type="coiled-coil region" evidence="2">
    <location>
        <begin position="844"/>
        <end position="910"/>
    </location>
</feature>
<dbReference type="PANTHER" id="PTHR12156:SF21">
    <property type="entry name" value="PLECKSTRIN HOMOLOGY-LIKE DOMAIN FAMILY B MEMBER 2"/>
    <property type="match status" value="1"/>
</dbReference>
<dbReference type="Proteomes" id="UP000504632">
    <property type="component" value="Chromosome 15"/>
</dbReference>
<evidence type="ECO:0000256" key="1">
    <source>
        <dbReference type="ARBA" id="ARBA00023054"/>
    </source>
</evidence>
<feature type="domain" description="PH" evidence="4">
    <location>
        <begin position="952"/>
        <end position="1055"/>
    </location>
</feature>
<keyword evidence="1 2" id="KW-0175">Coiled coil</keyword>
<dbReference type="GeneID" id="115828704"/>
<evidence type="ECO:0000259" key="4">
    <source>
        <dbReference type="PROSITE" id="PS50003"/>
    </source>
</evidence>
<evidence type="ECO:0000313" key="5">
    <source>
        <dbReference type="Proteomes" id="UP000504632"/>
    </source>
</evidence>
<dbReference type="GO" id="GO:0070507">
    <property type="term" value="P:regulation of microtubule cytoskeleton organization"/>
    <property type="evidence" value="ECO:0007669"/>
    <property type="project" value="TreeGrafter"/>
</dbReference>
<proteinExistence type="predicted"/>
<dbReference type="InterPro" id="IPR027267">
    <property type="entry name" value="AH/BAR_dom_sf"/>
</dbReference>
<feature type="compositionally biased region" description="Polar residues" evidence="3">
    <location>
        <begin position="722"/>
        <end position="732"/>
    </location>
</feature>
<feature type="region of interest" description="Disordered" evidence="3">
    <location>
        <begin position="162"/>
        <end position="277"/>
    </location>
</feature>
<reference evidence="6" key="1">
    <citation type="submission" date="2025-08" db="UniProtKB">
        <authorList>
            <consortium name="RefSeq"/>
        </authorList>
    </citation>
    <scope>IDENTIFICATION</scope>
</reference>
<dbReference type="Gene3D" id="2.30.29.30">
    <property type="entry name" value="Pleckstrin-homology domain (PH domain)/Phosphotyrosine-binding domain (PTB)"/>
    <property type="match status" value="1"/>
</dbReference>
<dbReference type="RefSeq" id="XP_030648639.1">
    <property type="nucleotide sequence ID" value="XM_030792779.1"/>
</dbReference>
<dbReference type="SUPFAM" id="SSF103657">
    <property type="entry name" value="BAR/IMD domain-like"/>
    <property type="match status" value="1"/>
</dbReference>
<feature type="compositionally biased region" description="Low complexity" evidence="3">
    <location>
        <begin position="91"/>
        <end position="105"/>
    </location>
</feature>
<feature type="region of interest" description="Disordered" evidence="3">
    <location>
        <begin position="291"/>
        <end position="326"/>
    </location>
</feature>
<name>A0A6J2WWI6_CHACN</name>
<feature type="region of interest" description="Disordered" evidence="3">
    <location>
        <begin position="91"/>
        <end position="129"/>
    </location>
</feature>
<dbReference type="SMART" id="SM00233">
    <property type="entry name" value="PH"/>
    <property type="match status" value="1"/>
</dbReference>
<feature type="compositionally biased region" description="Basic and acidic residues" evidence="3">
    <location>
        <begin position="692"/>
        <end position="703"/>
    </location>
</feature>
<evidence type="ECO:0000256" key="3">
    <source>
        <dbReference type="SAM" id="MobiDB-lite"/>
    </source>
</evidence>
<dbReference type="GO" id="GO:0045180">
    <property type="term" value="C:basal cortex"/>
    <property type="evidence" value="ECO:0007669"/>
    <property type="project" value="TreeGrafter"/>
</dbReference>
<dbReference type="InterPro" id="IPR001849">
    <property type="entry name" value="PH_domain"/>
</dbReference>
<dbReference type="PANTHER" id="PTHR12156">
    <property type="entry name" value="PLECKSTRIN HOMOLOGY-LIKE DOMAIN, FAMILY B, MEMBER 3"/>
    <property type="match status" value="1"/>
</dbReference>
<feature type="coiled-coil region" evidence="2">
    <location>
        <begin position="651"/>
        <end position="678"/>
    </location>
</feature>
<organism evidence="5 6">
    <name type="scientific">Chanos chanos</name>
    <name type="common">Milkfish</name>
    <name type="synonym">Mugil chanos</name>
    <dbReference type="NCBI Taxonomy" id="29144"/>
    <lineage>
        <taxon>Eukaryota</taxon>
        <taxon>Metazoa</taxon>
        <taxon>Chordata</taxon>
        <taxon>Craniata</taxon>
        <taxon>Vertebrata</taxon>
        <taxon>Euteleostomi</taxon>
        <taxon>Actinopterygii</taxon>
        <taxon>Neopterygii</taxon>
        <taxon>Teleostei</taxon>
        <taxon>Ostariophysi</taxon>
        <taxon>Gonorynchiformes</taxon>
        <taxon>Chanidae</taxon>
        <taxon>Chanos</taxon>
    </lineage>
</organism>
<dbReference type="InterPro" id="IPR037810">
    <property type="entry name" value="PHLDB1/2/3_PH"/>
</dbReference>
<gene>
    <name evidence="6" type="primary">phldb2a</name>
</gene>
<dbReference type="CTD" id="570807"/>
<dbReference type="Pfam" id="PF00169">
    <property type="entry name" value="PH"/>
    <property type="match status" value="1"/>
</dbReference>
<dbReference type="AlphaFoldDB" id="A0A6J2WWI6"/>
<dbReference type="InterPro" id="IPR052212">
    <property type="entry name" value="PH-like_domain"/>
</dbReference>
<feature type="compositionally biased region" description="Basic and acidic residues" evidence="3">
    <location>
        <begin position="310"/>
        <end position="326"/>
    </location>
</feature>
<feature type="coiled-coil region" evidence="2">
    <location>
        <begin position="448"/>
        <end position="618"/>
    </location>
</feature>
<feature type="compositionally biased region" description="Low complexity" evidence="3">
    <location>
        <begin position="418"/>
        <end position="432"/>
    </location>
</feature>
<feature type="compositionally biased region" description="Low complexity" evidence="3">
    <location>
        <begin position="172"/>
        <end position="184"/>
    </location>
</feature>
<dbReference type="InParanoid" id="A0A6J2WWI6"/>
<keyword evidence="5" id="KW-1185">Reference proteome</keyword>